<keyword evidence="2" id="KW-1185">Reference proteome</keyword>
<dbReference type="EMBL" id="JAWWNJ010000162">
    <property type="protein sequence ID" value="KAK6978066.1"/>
    <property type="molecule type" value="Genomic_DNA"/>
</dbReference>
<reference evidence="1 2" key="1">
    <citation type="journal article" date="2024" name="J Genomics">
        <title>Draft genome sequencing and assembly of Favolaschia claudopus CIRM-BRFM 2984 isolated from oak limbs.</title>
        <authorList>
            <person name="Navarro D."/>
            <person name="Drula E."/>
            <person name="Chaduli D."/>
            <person name="Cazenave R."/>
            <person name="Ahrendt S."/>
            <person name="Wang J."/>
            <person name="Lipzen A."/>
            <person name="Daum C."/>
            <person name="Barry K."/>
            <person name="Grigoriev I.V."/>
            <person name="Favel A."/>
            <person name="Rosso M.N."/>
            <person name="Martin F."/>
        </authorList>
    </citation>
    <scope>NUCLEOTIDE SEQUENCE [LARGE SCALE GENOMIC DNA]</scope>
    <source>
        <strain evidence="1 2">CIRM-BRFM 2984</strain>
    </source>
</reference>
<dbReference type="AlphaFoldDB" id="A0AAV9ZD47"/>
<sequence>MVGGKESRPVSAEKAAGSETSHAVLLLSHLHSPGPAHPAAPPVPASQSTAFPRLTATLAGVLTPAATDMLRLKPHCTFHQPITAAALFSVTHSVAARTIYLVSFTPAPAARLALARSRRLTTSLFSLLVTLRRRSRHLLLSLPFHLAPDSLKIIFPGDCDPPALNRNQMTSAFPNSTGVKFAEGHKVNRRTPLCRFYSAVTSPENTGKLSV</sequence>
<gene>
    <name evidence="1" type="ORF">R3P38DRAFT_3470669</name>
</gene>
<organism evidence="1 2">
    <name type="scientific">Favolaschia claudopus</name>
    <dbReference type="NCBI Taxonomy" id="2862362"/>
    <lineage>
        <taxon>Eukaryota</taxon>
        <taxon>Fungi</taxon>
        <taxon>Dikarya</taxon>
        <taxon>Basidiomycota</taxon>
        <taxon>Agaricomycotina</taxon>
        <taxon>Agaricomycetes</taxon>
        <taxon>Agaricomycetidae</taxon>
        <taxon>Agaricales</taxon>
        <taxon>Marasmiineae</taxon>
        <taxon>Mycenaceae</taxon>
        <taxon>Favolaschia</taxon>
    </lineage>
</organism>
<evidence type="ECO:0000313" key="2">
    <source>
        <dbReference type="Proteomes" id="UP001362999"/>
    </source>
</evidence>
<evidence type="ECO:0000313" key="1">
    <source>
        <dbReference type="EMBL" id="KAK6978066.1"/>
    </source>
</evidence>
<name>A0AAV9ZD47_9AGAR</name>
<dbReference type="Proteomes" id="UP001362999">
    <property type="component" value="Unassembled WGS sequence"/>
</dbReference>
<comment type="caution">
    <text evidence="1">The sequence shown here is derived from an EMBL/GenBank/DDBJ whole genome shotgun (WGS) entry which is preliminary data.</text>
</comment>
<protein>
    <submittedName>
        <fullName evidence="1">Uncharacterized protein</fullName>
    </submittedName>
</protein>
<accession>A0AAV9ZD47</accession>
<proteinExistence type="predicted"/>